<gene>
    <name evidence="2" type="ORF">CAAU_2459</name>
</gene>
<accession>I7KA26</accession>
<dbReference type="EMBL" id="CAKP01000130">
    <property type="protein sequence ID" value="CCJ34542.1"/>
    <property type="molecule type" value="Genomic_DNA"/>
</dbReference>
<dbReference type="OrthoDB" id="9804286at2"/>
<protein>
    <submittedName>
        <fullName evidence="2">Molybdopterin biosynthesis protein MoeB</fullName>
    </submittedName>
</protein>
<dbReference type="Proteomes" id="UP000007652">
    <property type="component" value="Unassembled WGS sequence"/>
</dbReference>
<feature type="domain" description="THIF-type NAD/FAD binding fold" evidence="1">
    <location>
        <begin position="4"/>
        <end position="224"/>
    </location>
</feature>
<dbReference type="GO" id="GO:0061504">
    <property type="term" value="P:cyclic threonylcarbamoyladenosine biosynthetic process"/>
    <property type="evidence" value="ECO:0007669"/>
    <property type="project" value="TreeGrafter"/>
</dbReference>
<dbReference type="SUPFAM" id="SSF69572">
    <property type="entry name" value="Activating enzymes of the ubiquitin-like proteins"/>
    <property type="match status" value="1"/>
</dbReference>
<keyword evidence="3" id="KW-1185">Reference proteome</keyword>
<dbReference type="InterPro" id="IPR035985">
    <property type="entry name" value="Ubiquitin-activating_enz"/>
</dbReference>
<dbReference type="InterPro" id="IPR045886">
    <property type="entry name" value="ThiF/MoeB/HesA"/>
</dbReference>
<evidence type="ECO:0000313" key="2">
    <source>
        <dbReference type="EMBL" id="CCJ34542.1"/>
    </source>
</evidence>
<dbReference type="AlphaFoldDB" id="I7KA26"/>
<dbReference type="GO" id="GO:0061503">
    <property type="term" value="F:tRNA threonylcarbamoyladenosine dehydratase"/>
    <property type="evidence" value="ECO:0007669"/>
    <property type="project" value="TreeGrafter"/>
</dbReference>
<name>I7KA26_9CLOT</name>
<dbReference type="PANTHER" id="PTHR43267">
    <property type="entry name" value="TRNA THREONYLCARBAMOYLADENOSINE DEHYDRATASE"/>
    <property type="match status" value="1"/>
</dbReference>
<reference evidence="2 3" key="1">
    <citation type="journal article" date="2011" name="J. Bacteriol.">
        <title>Draft genome sequence of Caloramator australicus strain RC3T, a thermoanaerobe from the Great Artesian Basin of Australia.</title>
        <authorList>
            <person name="Ogg C.D."/>
            <person name="Patel B.K.C."/>
        </authorList>
    </citation>
    <scope>NUCLEOTIDE SEQUENCE [LARGE SCALE GENOMIC DNA]</scope>
    <source>
        <strain evidence="2 3">RC3</strain>
    </source>
</reference>
<dbReference type="InterPro" id="IPR000594">
    <property type="entry name" value="ThiF_NAD_FAD-bd"/>
</dbReference>
<dbReference type="eggNOG" id="COG0476">
    <property type="taxonomic scope" value="Bacteria"/>
</dbReference>
<dbReference type="RefSeq" id="WP_008909788.1">
    <property type="nucleotide sequence ID" value="NZ_CAKP01000130.1"/>
</dbReference>
<dbReference type="Gene3D" id="3.40.50.720">
    <property type="entry name" value="NAD(P)-binding Rossmann-like Domain"/>
    <property type="match status" value="1"/>
</dbReference>
<dbReference type="PANTHER" id="PTHR43267:SF1">
    <property type="entry name" value="TRNA THREONYLCARBAMOYLADENOSINE DEHYDRATASE"/>
    <property type="match status" value="1"/>
</dbReference>
<dbReference type="STRING" id="857293.CAAU_2459"/>
<evidence type="ECO:0000259" key="1">
    <source>
        <dbReference type="Pfam" id="PF00899"/>
    </source>
</evidence>
<organism evidence="2 3">
    <name type="scientific">Caloramator australicus RC3</name>
    <dbReference type="NCBI Taxonomy" id="857293"/>
    <lineage>
        <taxon>Bacteria</taxon>
        <taxon>Bacillati</taxon>
        <taxon>Bacillota</taxon>
        <taxon>Clostridia</taxon>
        <taxon>Eubacteriales</taxon>
        <taxon>Clostridiaceae</taxon>
        <taxon>Caloramator</taxon>
    </lineage>
</organism>
<dbReference type="CDD" id="cd00757">
    <property type="entry name" value="ThiF_MoeB_HesA_family"/>
    <property type="match status" value="1"/>
</dbReference>
<proteinExistence type="predicted"/>
<dbReference type="GO" id="GO:0008641">
    <property type="term" value="F:ubiquitin-like modifier activating enzyme activity"/>
    <property type="evidence" value="ECO:0007669"/>
    <property type="project" value="InterPro"/>
</dbReference>
<comment type="caution">
    <text evidence="2">The sequence shown here is derived from an EMBL/GenBank/DDBJ whole genome shotgun (WGS) entry which is preliminary data.</text>
</comment>
<dbReference type="Pfam" id="PF00899">
    <property type="entry name" value="ThiF"/>
    <property type="match status" value="1"/>
</dbReference>
<sequence length="226" mass="25383">MGRYDRNMNMLSKEENERLRSFKVCVVGCGGLGGYVIEMLGRLGIGHITAVDKDAFEESNLNRQILSNVNNLGQYKALEAKRRMETVNPDVVVDSIIAEFNDKNAEGILKGHNLVIDALDNIQSRLMLQDICEKLNIPLIHGAIAGWYGQVTTILPGDRTLNYIYKNKVQRGIEKDLGNPSFTPALVASIQVSEALKVLLGRGDLLRKEVLYIDTYTQEYHKVRFD</sequence>
<evidence type="ECO:0000313" key="3">
    <source>
        <dbReference type="Proteomes" id="UP000007652"/>
    </source>
</evidence>